<dbReference type="PANTHER" id="PTHR33337">
    <property type="entry name" value="GFA DOMAIN-CONTAINING PROTEIN"/>
    <property type="match status" value="1"/>
</dbReference>
<name>A0A849VYW7_9HYPH</name>
<dbReference type="Proteomes" id="UP000550508">
    <property type="component" value="Unassembled WGS sequence"/>
</dbReference>
<organism evidence="6 7">
    <name type="scientific">Phyllobacterium pellucidum</name>
    <dbReference type="NCBI Taxonomy" id="2740464"/>
    <lineage>
        <taxon>Bacteria</taxon>
        <taxon>Pseudomonadati</taxon>
        <taxon>Pseudomonadota</taxon>
        <taxon>Alphaproteobacteria</taxon>
        <taxon>Hyphomicrobiales</taxon>
        <taxon>Phyllobacteriaceae</taxon>
        <taxon>Phyllobacterium</taxon>
    </lineage>
</organism>
<dbReference type="GO" id="GO:0046872">
    <property type="term" value="F:metal ion binding"/>
    <property type="evidence" value="ECO:0007669"/>
    <property type="project" value="UniProtKB-KW"/>
</dbReference>
<proteinExistence type="inferred from homology"/>
<evidence type="ECO:0000313" key="7">
    <source>
        <dbReference type="Proteomes" id="UP000550508"/>
    </source>
</evidence>
<evidence type="ECO:0000313" key="6">
    <source>
        <dbReference type="EMBL" id="NTS32983.1"/>
    </source>
</evidence>
<accession>A0A849VYW7</accession>
<dbReference type="RefSeq" id="WP_174208328.1">
    <property type="nucleotide sequence ID" value="NZ_JABUMX010000004.1"/>
</dbReference>
<dbReference type="EMBL" id="JABUMX010000004">
    <property type="protein sequence ID" value="NTS32983.1"/>
    <property type="molecule type" value="Genomic_DNA"/>
</dbReference>
<comment type="similarity">
    <text evidence="1">Belongs to the Gfa family.</text>
</comment>
<dbReference type="InterPro" id="IPR006913">
    <property type="entry name" value="CENP-V/GFA"/>
</dbReference>
<evidence type="ECO:0000259" key="5">
    <source>
        <dbReference type="Pfam" id="PF04828"/>
    </source>
</evidence>
<dbReference type="InterPro" id="IPR011057">
    <property type="entry name" value="Mss4-like_sf"/>
</dbReference>
<keyword evidence="2" id="KW-0479">Metal-binding</keyword>
<keyword evidence="3" id="KW-0862">Zinc</keyword>
<keyword evidence="7" id="KW-1185">Reference proteome</keyword>
<evidence type="ECO:0000256" key="2">
    <source>
        <dbReference type="ARBA" id="ARBA00022723"/>
    </source>
</evidence>
<reference evidence="6 7" key="1">
    <citation type="submission" date="2020-05" db="EMBL/GenBank/DDBJ databases">
        <authorList>
            <person name="Kim M.K."/>
        </authorList>
    </citation>
    <scope>NUCLEOTIDE SEQUENCE [LARGE SCALE GENOMIC DNA]</scope>
    <source>
        <strain evidence="6 7">BT25</strain>
    </source>
</reference>
<dbReference type="PANTHER" id="PTHR33337:SF40">
    <property type="entry name" value="CENP-V_GFA DOMAIN-CONTAINING PROTEIN-RELATED"/>
    <property type="match status" value="1"/>
</dbReference>
<evidence type="ECO:0000256" key="3">
    <source>
        <dbReference type="ARBA" id="ARBA00022833"/>
    </source>
</evidence>
<protein>
    <submittedName>
        <fullName evidence="6">GFA family protein</fullName>
    </submittedName>
</protein>
<evidence type="ECO:0000256" key="1">
    <source>
        <dbReference type="ARBA" id="ARBA00005495"/>
    </source>
</evidence>
<dbReference type="GO" id="GO:0016846">
    <property type="term" value="F:carbon-sulfur lyase activity"/>
    <property type="evidence" value="ECO:0007669"/>
    <property type="project" value="InterPro"/>
</dbReference>
<keyword evidence="4" id="KW-0456">Lyase</keyword>
<dbReference type="SUPFAM" id="SSF51316">
    <property type="entry name" value="Mss4-like"/>
    <property type="match status" value="1"/>
</dbReference>
<comment type="caution">
    <text evidence="6">The sequence shown here is derived from an EMBL/GenBank/DDBJ whole genome shotgun (WGS) entry which is preliminary data.</text>
</comment>
<gene>
    <name evidence="6" type="ORF">HQ945_17115</name>
</gene>
<dbReference type="Gene3D" id="3.90.1590.10">
    <property type="entry name" value="glutathione-dependent formaldehyde- activating enzyme (gfa)"/>
    <property type="match status" value="1"/>
</dbReference>
<dbReference type="AlphaFoldDB" id="A0A849VYW7"/>
<feature type="domain" description="CENP-V/GFA" evidence="5">
    <location>
        <begin position="7"/>
        <end position="114"/>
    </location>
</feature>
<sequence length="148" mass="16882">MTQRLETCACFCGQVTAEAEGEPFWICYDHDDDCRRAIGSPLTIWVGYKTAQFRFTHEPPKTFSRTSGVVRSFCGTCGTSIGYEDEGIAGEIYLTIGFFDHPEHFAPAAHAYWQLRLPWIAFDDTLPRIDQYSRPRDAAYGTPRDRKK</sequence>
<dbReference type="Pfam" id="PF04828">
    <property type="entry name" value="GFA"/>
    <property type="match status" value="1"/>
</dbReference>
<evidence type="ECO:0000256" key="4">
    <source>
        <dbReference type="ARBA" id="ARBA00023239"/>
    </source>
</evidence>